<evidence type="ECO:0000313" key="2">
    <source>
        <dbReference type="EMBL" id="KIK50745.1"/>
    </source>
</evidence>
<gene>
    <name evidence="2" type="ORF">GYMLUDRAFT_252687</name>
</gene>
<evidence type="ECO:0000313" key="3">
    <source>
        <dbReference type="Proteomes" id="UP000053593"/>
    </source>
</evidence>
<protein>
    <submittedName>
        <fullName evidence="2">Uncharacterized protein</fullName>
    </submittedName>
</protein>
<sequence length="158" mass="17284">MSLRNNGGPSSHPLPNRPSPVATGSNAPLHIAHSPGAGSLPSAPVFSISSFPLSFHSYQDTSIMHKDPKKMSNIAIQTASPLLPISFPVCSEPTVTLPRNLPSNMEVVQHMYADLFDSFQHVQGERWASDTMVKDMHIQFETLQAENQHAIIARIFAE</sequence>
<organism evidence="2 3">
    <name type="scientific">Collybiopsis luxurians FD-317 M1</name>
    <dbReference type="NCBI Taxonomy" id="944289"/>
    <lineage>
        <taxon>Eukaryota</taxon>
        <taxon>Fungi</taxon>
        <taxon>Dikarya</taxon>
        <taxon>Basidiomycota</taxon>
        <taxon>Agaricomycotina</taxon>
        <taxon>Agaricomycetes</taxon>
        <taxon>Agaricomycetidae</taxon>
        <taxon>Agaricales</taxon>
        <taxon>Marasmiineae</taxon>
        <taxon>Omphalotaceae</taxon>
        <taxon>Collybiopsis</taxon>
        <taxon>Collybiopsis luxurians</taxon>
    </lineage>
</organism>
<reference evidence="2 3" key="1">
    <citation type="submission" date="2014-04" db="EMBL/GenBank/DDBJ databases">
        <title>Evolutionary Origins and Diversification of the Mycorrhizal Mutualists.</title>
        <authorList>
            <consortium name="DOE Joint Genome Institute"/>
            <consortium name="Mycorrhizal Genomics Consortium"/>
            <person name="Kohler A."/>
            <person name="Kuo A."/>
            <person name="Nagy L.G."/>
            <person name="Floudas D."/>
            <person name="Copeland A."/>
            <person name="Barry K.W."/>
            <person name="Cichocki N."/>
            <person name="Veneault-Fourrey C."/>
            <person name="LaButti K."/>
            <person name="Lindquist E.A."/>
            <person name="Lipzen A."/>
            <person name="Lundell T."/>
            <person name="Morin E."/>
            <person name="Murat C."/>
            <person name="Riley R."/>
            <person name="Ohm R."/>
            <person name="Sun H."/>
            <person name="Tunlid A."/>
            <person name="Henrissat B."/>
            <person name="Grigoriev I.V."/>
            <person name="Hibbett D.S."/>
            <person name="Martin F."/>
        </authorList>
    </citation>
    <scope>NUCLEOTIDE SEQUENCE [LARGE SCALE GENOMIC DNA]</scope>
    <source>
        <strain evidence="2 3">FD-317 M1</strain>
    </source>
</reference>
<keyword evidence="3" id="KW-1185">Reference proteome</keyword>
<dbReference type="Proteomes" id="UP000053593">
    <property type="component" value="Unassembled WGS sequence"/>
</dbReference>
<dbReference type="AlphaFoldDB" id="A0A0D0AKJ8"/>
<name>A0A0D0AKJ8_9AGAR</name>
<feature type="region of interest" description="Disordered" evidence="1">
    <location>
        <begin position="1"/>
        <end position="34"/>
    </location>
</feature>
<proteinExistence type="predicted"/>
<dbReference type="HOGENOM" id="CLU_1669556_0_0_1"/>
<dbReference type="EMBL" id="KN834886">
    <property type="protein sequence ID" value="KIK50745.1"/>
    <property type="molecule type" value="Genomic_DNA"/>
</dbReference>
<accession>A0A0D0AKJ8</accession>
<evidence type="ECO:0000256" key="1">
    <source>
        <dbReference type="SAM" id="MobiDB-lite"/>
    </source>
</evidence>